<sequence>MAWIIAAILITVWVTVSVVLALVIARAVRLRDIHEKPQPVHDDFGPPGSHRDA</sequence>
<comment type="caution">
    <text evidence="2">The sequence shown here is derived from an EMBL/GenBank/DDBJ whole genome shotgun (WGS) entry which is preliminary data.</text>
</comment>
<feature type="transmembrane region" description="Helical" evidence="1">
    <location>
        <begin position="6"/>
        <end position="28"/>
    </location>
</feature>
<dbReference type="Proteomes" id="UP001335729">
    <property type="component" value="Unassembled WGS sequence"/>
</dbReference>
<evidence type="ECO:0000256" key="1">
    <source>
        <dbReference type="SAM" id="Phobius"/>
    </source>
</evidence>
<name>A0ABU7MUS8_9ACTN</name>
<proteinExistence type="predicted"/>
<keyword evidence="3" id="KW-1185">Reference proteome</keyword>
<accession>A0ABU7MUS8</accession>
<dbReference type="EMBL" id="JAZDUE010000010">
    <property type="protein sequence ID" value="MEE4024081.1"/>
    <property type="molecule type" value="Genomic_DNA"/>
</dbReference>
<organism evidence="2 3">
    <name type="scientific">Gordonia prachuapensis</name>
    <dbReference type="NCBI Taxonomy" id="3115651"/>
    <lineage>
        <taxon>Bacteria</taxon>
        <taxon>Bacillati</taxon>
        <taxon>Actinomycetota</taxon>
        <taxon>Actinomycetes</taxon>
        <taxon>Mycobacteriales</taxon>
        <taxon>Gordoniaceae</taxon>
        <taxon>Gordonia</taxon>
    </lineage>
</organism>
<reference evidence="2 3" key="1">
    <citation type="submission" date="2024-01" db="EMBL/GenBank/DDBJ databases">
        <title>Draft genome sequence of Gordonia sp. PKS22-38.</title>
        <authorList>
            <person name="Suphannarot A."/>
            <person name="Mingma R."/>
        </authorList>
    </citation>
    <scope>NUCLEOTIDE SEQUENCE [LARGE SCALE GENOMIC DNA]</scope>
    <source>
        <strain evidence="2 3">PKS22-38</strain>
    </source>
</reference>
<protein>
    <submittedName>
        <fullName evidence="2">Uncharacterized protein</fullName>
    </submittedName>
</protein>
<evidence type="ECO:0000313" key="2">
    <source>
        <dbReference type="EMBL" id="MEE4024081.1"/>
    </source>
</evidence>
<keyword evidence="1" id="KW-1133">Transmembrane helix</keyword>
<keyword evidence="1" id="KW-0812">Transmembrane</keyword>
<gene>
    <name evidence="2" type="ORF">V1Y59_13415</name>
</gene>
<dbReference type="RefSeq" id="WP_330505472.1">
    <property type="nucleotide sequence ID" value="NZ_JAZDUE010000010.1"/>
</dbReference>
<keyword evidence="1" id="KW-0472">Membrane</keyword>
<evidence type="ECO:0000313" key="3">
    <source>
        <dbReference type="Proteomes" id="UP001335729"/>
    </source>
</evidence>